<dbReference type="Pfam" id="PF02578">
    <property type="entry name" value="Cu-oxidase_4"/>
    <property type="match status" value="1"/>
</dbReference>
<evidence type="ECO:0000256" key="20">
    <source>
        <dbReference type="ARBA" id="ARBA00023140"/>
    </source>
</evidence>
<evidence type="ECO:0000256" key="8">
    <source>
        <dbReference type="ARBA" id="ARBA00011976"/>
    </source>
</evidence>
<comment type="catalytic activity">
    <reaction evidence="24">
        <text>adenosine + phosphate = alpha-D-ribose 1-phosphate + adenine</text>
        <dbReference type="Rhea" id="RHEA:27642"/>
        <dbReference type="ChEBI" id="CHEBI:16335"/>
        <dbReference type="ChEBI" id="CHEBI:16708"/>
        <dbReference type="ChEBI" id="CHEBI:43474"/>
        <dbReference type="ChEBI" id="CHEBI:57720"/>
        <dbReference type="EC" id="2.4.2.1"/>
    </reaction>
    <physiologicalReaction direction="left-to-right" evidence="24">
        <dbReference type="Rhea" id="RHEA:27643"/>
    </physiologicalReaction>
</comment>
<evidence type="ECO:0000256" key="17">
    <source>
        <dbReference type="ARBA" id="ARBA00022833"/>
    </source>
</evidence>
<dbReference type="GO" id="GO:0031347">
    <property type="term" value="P:regulation of defense response"/>
    <property type="evidence" value="ECO:0007669"/>
    <property type="project" value="UniProtKB-ARBA"/>
</dbReference>
<keyword evidence="18" id="KW-0391">Immunity</keyword>
<proteinExistence type="inferred from homology"/>
<evidence type="ECO:0000256" key="33">
    <source>
        <dbReference type="ARBA" id="ARBA00081957"/>
    </source>
</evidence>
<keyword evidence="15" id="KW-0378">Hydrolase</keyword>
<evidence type="ECO:0000256" key="21">
    <source>
        <dbReference type="ARBA" id="ARBA00023198"/>
    </source>
</evidence>
<comment type="catalytic activity">
    <reaction evidence="1">
        <text>inosine + phosphate = alpha-D-ribose 1-phosphate + hypoxanthine</text>
        <dbReference type="Rhea" id="RHEA:27646"/>
        <dbReference type="ChEBI" id="CHEBI:17368"/>
        <dbReference type="ChEBI" id="CHEBI:17596"/>
        <dbReference type="ChEBI" id="CHEBI:43474"/>
        <dbReference type="ChEBI" id="CHEBI:57720"/>
        <dbReference type="EC" id="2.4.2.1"/>
    </reaction>
    <physiologicalReaction direction="left-to-right" evidence="1">
        <dbReference type="Rhea" id="RHEA:27647"/>
    </physiologicalReaction>
</comment>
<dbReference type="Gene3D" id="3.60.140.10">
    <property type="entry name" value="CNF1/YfiH-like putative cysteine hydrolases"/>
    <property type="match status" value="1"/>
</dbReference>
<dbReference type="GO" id="GO:0005783">
    <property type="term" value="C:endoplasmic reticulum"/>
    <property type="evidence" value="ECO:0007669"/>
    <property type="project" value="UniProtKB-SubCell"/>
</dbReference>
<dbReference type="GeneTree" id="ENSGT00390000000693"/>
<evidence type="ECO:0000256" key="30">
    <source>
        <dbReference type="ARBA" id="ARBA00079351"/>
    </source>
</evidence>
<keyword evidence="19" id="KW-0007">Acetylation</keyword>
<sequence>MARVGNHNQMDQVVLLELVHGSCTFCSSFLLKPEDSLKSRVFLLSENTSSEVVGAHALEGVNVTERMVAFKKRIDELGATRVTVHTSVRGRALLTQQQRLLFTSLYSFDYRLCNVTCPCCSDVANTVSPDEVEEEVKTYLQSLPPLRGGIRLLTSSLIPDAFGHGFSTRCGGISYIPTLSSLNLFCSSKRRDPIAMVMENRRRLAVAGGFHPKLLRLVKVNHANDVWVLNKPEPECYDAMVTNQRGVVLAAPGADCMPILFADLEKKVIGVAHAGWKGTLMGVAMATVDAMISEYGCCASDILVAVGPSVGACCFTLDQQEALDFINIHPDCVPDPGSTRPHVNIRLANRLLLQEGGILPEHIHDDTSTGRPCVTLCTSCHPQLFFSHVRDGMNFGTQIGFLWIKEMGEMETTRPAEEREKQKRH</sequence>
<evidence type="ECO:0000256" key="25">
    <source>
        <dbReference type="ARBA" id="ARBA00049893"/>
    </source>
</evidence>
<dbReference type="InterPro" id="IPR038371">
    <property type="entry name" value="Cu_polyphenol_OxRdtase_sf"/>
</dbReference>
<comment type="similarity">
    <text evidence="6">Belongs to the purine nucleoside phosphorylase YfiH/LACC1 family.</text>
</comment>
<evidence type="ECO:0000256" key="13">
    <source>
        <dbReference type="ARBA" id="ARBA00022679"/>
    </source>
</evidence>
<keyword evidence="13" id="KW-0808">Transferase</keyword>
<dbReference type="FunCoup" id="A0A3P8X3X8">
    <property type="interactions" value="73"/>
</dbReference>
<evidence type="ECO:0000256" key="15">
    <source>
        <dbReference type="ARBA" id="ARBA00022801"/>
    </source>
</evidence>
<dbReference type="GO" id="GO:0017061">
    <property type="term" value="F:S-methyl-5-thioadenosine phosphorylase activity"/>
    <property type="evidence" value="ECO:0007669"/>
    <property type="project" value="UniProtKB-EC"/>
</dbReference>
<evidence type="ECO:0000256" key="32">
    <source>
        <dbReference type="ARBA" id="ARBA00081352"/>
    </source>
</evidence>
<dbReference type="STRING" id="244447.ENSCSEP00000032416"/>
<comment type="catalytic activity">
    <reaction evidence="26">
        <text>guanosine + phosphate = alpha-D-ribose 1-phosphate + guanine</text>
        <dbReference type="Rhea" id="RHEA:13233"/>
        <dbReference type="ChEBI" id="CHEBI:16235"/>
        <dbReference type="ChEBI" id="CHEBI:16750"/>
        <dbReference type="ChEBI" id="CHEBI:43474"/>
        <dbReference type="ChEBI" id="CHEBI:57720"/>
        <dbReference type="EC" id="2.4.2.1"/>
    </reaction>
    <physiologicalReaction direction="left-to-right" evidence="26">
        <dbReference type="Rhea" id="RHEA:13234"/>
    </physiologicalReaction>
</comment>
<dbReference type="GO" id="GO:0005507">
    <property type="term" value="F:copper ion binding"/>
    <property type="evidence" value="ECO:0007669"/>
    <property type="project" value="TreeGrafter"/>
</dbReference>
<evidence type="ECO:0000256" key="16">
    <source>
        <dbReference type="ARBA" id="ARBA00022824"/>
    </source>
</evidence>
<dbReference type="FunFam" id="3.60.140.10:FF:000002">
    <property type="entry name" value="Laccase (multicopper oxidoreductase) domain-containing 1"/>
    <property type="match status" value="1"/>
</dbReference>
<evidence type="ECO:0000256" key="1">
    <source>
        <dbReference type="ARBA" id="ARBA00000553"/>
    </source>
</evidence>
<evidence type="ECO:0000256" key="22">
    <source>
        <dbReference type="ARBA" id="ARBA00023242"/>
    </source>
</evidence>
<evidence type="ECO:0000256" key="31">
    <source>
        <dbReference type="ARBA" id="ARBA00079781"/>
    </source>
</evidence>
<accession>A0A3P8X3X8</accession>
<evidence type="ECO:0000256" key="23">
    <source>
        <dbReference type="ARBA" id="ARBA00047989"/>
    </source>
</evidence>
<keyword evidence="14" id="KW-0479">Metal-binding</keyword>
<dbReference type="GeneID" id="103391516"/>
<keyword evidence="22" id="KW-0539">Nucleus</keyword>
<reference evidence="34" key="3">
    <citation type="submission" date="2025-09" db="UniProtKB">
        <authorList>
            <consortium name="Ensembl"/>
        </authorList>
    </citation>
    <scope>IDENTIFICATION</scope>
</reference>
<dbReference type="RefSeq" id="XP_008326025.1">
    <property type="nucleotide sequence ID" value="XM_008327803.3"/>
</dbReference>
<evidence type="ECO:0000256" key="9">
    <source>
        <dbReference type="ARBA" id="ARBA00012784"/>
    </source>
</evidence>
<evidence type="ECO:0000256" key="29">
    <source>
        <dbReference type="ARBA" id="ARBA00075738"/>
    </source>
</evidence>
<evidence type="ECO:0000256" key="3">
    <source>
        <dbReference type="ARBA" id="ARBA00004240"/>
    </source>
</evidence>
<dbReference type="OrthoDB" id="10055554at2759"/>
<evidence type="ECO:0000256" key="12">
    <source>
        <dbReference type="ARBA" id="ARBA00022588"/>
    </source>
</evidence>
<organism evidence="34 35">
    <name type="scientific">Cynoglossus semilaevis</name>
    <name type="common">Tongue sole</name>
    <dbReference type="NCBI Taxonomy" id="244447"/>
    <lineage>
        <taxon>Eukaryota</taxon>
        <taxon>Metazoa</taxon>
        <taxon>Chordata</taxon>
        <taxon>Craniata</taxon>
        <taxon>Vertebrata</taxon>
        <taxon>Euteleostomi</taxon>
        <taxon>Actinopterygii</taxon>
        <taxon>Neopterygii</taxon>
        <taxon>Teleostei</taxon>
        <taxon>Neoteleostei</taxon>
        <taxon>Acanthomorphata</taxon>
        <taxon>Carangaria</taxon>
        <taxon>Pleuronectiformes</taxon>
        <taxon>Pleuronectoidei</taxon>
        <taxon>Cynoglossidae</taxon>
        <taxon>Cynoglossinae</taxon>
        <taxon>Cynoglossus</taxon>
    </lineage>
</organism>
<evidence type="ECO:0000256" key="7">
    <source>
        <dbReference type="ARBA" id="ARBA00011886"/>
    </source>
</evidence>
<evidence type="ECO:0000256" key="28">
    <source>
        <dbReference type="ARBA" id="ARBA00071637"/>
    </source>
</evidence>
<protein>
    <recommendedName>
        <fullName evidence="28">Purine nucleoside phosphorylase LACC1</fullName>
        <ecNumber evidence="7">2.4.2.1</ecNumber>
        <ecNumber evidence="8">2.4.2.28</ecNumber>
        <ecNumber evidence="9">3.5.4.4</ecNumber>
    </recommendedName>
    <alternativeName>
        <fullName evidence="31">Adenosine deaminase LACC1</fullName>
    </alternativeName>
    <alternativeName>
        <fullName evidence="30">Fatty acid metabolism-immunity nexus</fullName>
    </alternativeName>
    <alternativeName>
        <fullName evidence="29">Guanosine phosphorylase LACC1</fullName>
    </alternativeName>
    <alternativeName>
        <fullName evidence="32">Laccase domain-containing protein 1</fullName>
    </alternativeName>
    <alternativeName>
        <fullName evidence="33">S-methyl-5'-thioadenosine phosphorylase LACC1</fullName>
    </alternativeName>
</protein>
<evidence type="ECO:0000313" key="35">
    <source>
        <dbReference type="Proteomes" id="UP000265120"/>
    </source>
</evidence>
<keyword evidence="35" id="KW-1185">Reference proteome</keyword>
<keyword evidence="20" id="KW-0576">Peroxisome</keyword>
<evidence type="ECO:0000256" key="19">
    <source>
        <dbReference type="ARBA" id="ARBA00022990"/>
    </source>
</evidence>
<evidence type="ECO:0000256" key="5">
    <source>
        <dbReference type="ARBA" id="ARBA00004496"/>
    </source>
</evidence>
<dbReference type="Proteomes" id="UP000265120">
    <property type="component" value="Chromosome 16"/>
</dbReference>
<evidence type="ECO:0000256" key="10">
    <source>
        <dbReference type="ARBA" id="ARBA00022490"/>
    </source>
</evidence>
<dbReference type="GO" id="GO:0045087">
    <property type="term" value="P:innate immune response"/>
    <property type="evidence" value="ECO:0007669"/>
    <property type="project" value="UniProtKB-KW"/>
</dbReference>
<reference evidence="34" key="2">
    <citation type="submission" date="2025-08" db="UniProtKB">
        <authorList>
            <consortium name="Ensembl"/>
        </authorList>
    </citation>
    <scope>IDENTIFICATION</scope>
</reference>
<reference evidence="34 35" key="1">
    <citation type="journal article" date="2014" name="Nat. Genet.">
        <title>Whole-genome sequence of a flatfish provides insights into ZW sex chromosome evolution and adaptation to a benthic lifestyle.</title>
        <authorList>
            <person name="Chen S."/>
            <person name="Zhang G."/>
            <person name="Shao C."/>
            <person name="Huang Q."/>
            <person name="Liu G."/>
            <person name="Zhang P."/>
            <person name="Song W."/>
            <person name="An N."/>
            <person name="Chalopin D."/>
            <person name="Volff J.N."/>
            <person name="Hong Y."/>
            <person name="Li Q."/>
            <person name="Sha Z."/>
            <person name="Zhou H."/>
            <person name="Xie M."/>
            <person name="Yu Q."/>
            <person name="Liu Y."/>
            <person name="Xiang H."/>
            <person name="Wang N."/>
            <person name="Wu K."/>
            <person name="Yang C."/>
            <person name="Zhou Q."/>
            <person name="Liao X."/>
            <person name="Yang L."/>
            <person name="Hu Q."/>
            <person name="Zhang J."/>
            <person name="Meng L."/>
            <person name="Jin L."/>
            <person name="Tian Y."/>
            <person name="Lian J."/>
            <person name="Yang J."/>
            <person name="Miao G."/>
            <person name="Liu S."/>
            <person name="Liang Z."/>
            <person name="Yan F."/>
            <person name="Li Y."/>
            <person name="Sun B."/>
            <person name="Zhang H."/>
            <person name="Zhang J."/>
            <person name="Zhu Y."/>
            <person name="Du M."/>
            <person name="Zhao Y."/>
            <person name="Schartl M."/>
            <person name="Tang Q."/>
            <person name="Wang J."/>
        </authorList>
    </citation>
    <scope>NUCLEOTIDE SEQUENCE</scope>
</reference>
<evidence type="ECO:0000313" key="34">
    <source>
        <dbReference type="Ensembl" id="ENSCSEP00000032416.1"/>
    </source>
</evidence>
<keyword evidence="16" id="KW-0256">Endoplasmic reticulum</keyword>
<comment type="catalytic activity">
    <reaction evidence="25">
        <text>S-methyl-5'-thioadenosine + phosphate = 5-(methylsulfanyl)-alpha-D-ribose 1-phosphate + adenine</text>
        <dbReference type="Rhea" id="RHEA:11852"/>
        <dbReference type="ChEBI" id="CHEBI:16708"/>
        <dbReference type="ChEBI" id="CHEBI:17509"/>
        <dbReference type="ChEBI" id="CHEBI:43474"/>
        <dbReference type="ChEBI" id="CHEBI:58533"/>
        <dbReference type="EC" id="2.4.2.28"/>
    </reaction>
    <physiologicalReaction direction="left-to-right" evidence="25">
        <dbReference type="Rhea" id="RHEA:11853"/>
    </physiologicalReaction>
</comment>
<dbReference type="PANTHER" id="PTHR30616:SF2">
    <property type="entry name" value="PURINE NUCLEOSIDE PHOSPHORYLASE LACC1"/>
    <property type="match status" value="1"/>
</dbReference>
<dbReference type="Ensembl" id="ENSCSET00000032836.1">
    <property type="protein sequence ID" value="ENSCSEP00000032416.1"/>
    <property type="gene ID" value="ENSCSEG00000020801.1"/>
</dbReference>
<dbReference type="GO" id="GO:0016787">
    <property type="term" value="F:hydrolase activity"/>
    <property type="evidence" value="ECO:0007669"/>
    <property type="project" value="UniProtKB-KW"/>
</dbReference>
<evidence type="ECO:0000256" key="18">
    <source>
        <dbReference type="ARBA" id="ARBA00022859"/>
    </source>
</evidence>
<dbReference type="PANTHER" id="PTHR30616">
    <property type="entry name" value="UNCHARACTERIZED PROTEIN YFIH"/>
    <property type="match status" value="1"/>
</dbReference>
<comment type="catalytic activity">
    <reaction evidence="23">
        <text>adenosine + H2O + H(+) = inosine + NH4(+)</text>
        <dbReference type="Rhea" id="RHEA:24408"/>
        <dbReference type="ChEBI" id="CHEBI:15377"/>
        <dbReference type="ChEBI" id="CHEBI:15378"/>
        <dbReference type="ChEBI" id="CHEBI:16335"/>
        <dbReference type="ChEBI" id="CHEBI:17596"/>
        <dbReference type="ChEBI" id="CHEBI:28938"/>
        <dbReference type="EC" id="3.5.4.4"/>
    </reaction>
    <physiologicalReaction direction="left-to-right" evidence="23">
        <dbReference type="Rhea" id="RHEA:24409"/>
    </physiologicalReaction>
</comment>
<keyword evidence="17" id="KW-0862">Zinc</keyword>
<dbReference type="GO" id="GO:0005777">
    <property type="term" value="C:peroxisome"/>
    <property type="evidence" value="ECO:0007669"/>
    <property type="project" value="UniProtKB-SubCell"/>
</dbReference>
<evidence type="ECO:0000256" key="2">
    <source>
        <dbReference type="ARBA" id="ARBA00004123"/>
    </source>
</evidence>
<dbReference type="OMA" id="RCFESPN"/>
<dbReference type="SUPFAM" id="SSF64438">
    <property type="entry name" value="CNF1/YfiH-like putative cysteine hydrolases"/>
    <property type="match status" value="1"/>
</dbReference>
<keyword evidence="10" id="KW-0963">Cytoplasm</keyword>
<dbReference type="AlphaFoldDB" id="A0A3P8X3X8"/>
<dbReference type="CDD" id="cd16833">
    <property type="entry name" value="YfiH"/>
    <property type="match status" value="1"/>
</dbReference>
<evidence type="ECO:0000256" key="24">
    <source>
        <dbReference type="ARBA" id="ARBA00048968"/>
    </source>
</evidence>
<keyword evidence="12" id="KW-0399">Innate immunity</keyword>
<dbReference type="EC" id="2.4.2.1" evidence="7"/>
<evidence type="ECO:0000256" key="6">
    <source>
        <dbReference type="ARBA" id="ARBA00007353"/>
    </source>
</evidence>
<evidence type="ECO:0000256" key="4">
    <source>
        <dbReference type="ARBA" id="ARBA00004275"/>
    </source>
</evidence>
<dbReference type="GO" id="GO:0005634">
    <property type="term" value="C:nucleus"/>
    <property type="evidence" value="ECO:0007669"/>
    <property type="project" value="UniProtKB-SubCell"/>
</dbReference>
<evidence type="ECO:0000256" key="27">
    <source>
        <dbReference type="ARBA" id="ARBA00063955"/>
    </source>
</evidence>
<evidence type="ECO:0000256" key="11">
    <source>
        <dbReference type="ARBA" id="ARBA00022553"/>
    </source>
</evidence>
<dbReference type="InterPro" id="IPR011324">
    <property type="entry name" value="Cytotoxic_necrot_fac-like_cat"/>
</dbReference>
<keyword evidence="21" id="KW-0395">Inflammatory response</keyword>
<evidence type="ECO:0000256" key="14">
    <source>
        <dbReference type="ARBA" id="ARBA00022723"/>
    </source>
</evidence>
<dbReference type="EC" id="2.4.2.28" evidence="8"/>
<comment type="subcellular location">
    <subcellularLocation>
        <location evidence="5">Cytoplasm</location>
    </subcellularLocation>
    <subcellularLocation>
        <location evidence="3">Endoplasmic reticulum</location>
    </subcellularLocation>
    <subcellularLocation>
        <location evidence="2">Nucleus</location>
    </subcellularLocation>
    <subcellularLocation>
        <location evidence="4">Peroxisome</location>
    </subcellularLocation>
</comment>
<dbReference type="KEGG" id="csem:103391516"/>
<dbReference type="EC" id="3.5.4.4" evidence="9"/>
<name>A0A3P8X3X8_CYNSE</name>
<keyword evidence="11" id="KW-0597">Phosphoprotein</keyword>
<evidence type="ECO:0000256" key="26">
    <source>
        <dbReference type="ARBA" id="ARBA00051406"/>
    </source>
</evidence>
<dbReference type="CTD" id="144811"/>
<dbReference type="InParanoid" id="A0A3P8X3X8"/>
<dbReference type="GO" id="GO:0006954">
    <property type="term" value="P:inflammatory response"/>
    <property type="evidence" value="ECO:0007669"/>
    <property type="project" value="UniProtKB-KW"/>
</dbReference>
<dbReference type="InterPro" id="IPR003730">
    <property type="entry name" value="Cu_polyphenol_OxRdtase"/>
</dbReference>
<comment type="subunit">
    <text evidence="27">Interacts with FASN. Interacts with SDHA. Interacts with ATF6, EIF2AK3 and ERN1.</text>
</comment>